<comment type="caution">
    <text evidence="1">The sequence shown here is derived from an EMBL/GenBank/DDBJ whole genome shotgun (WGS) entry which is preliminary data.</text>
</comment>
<proteinExistence type="predicted"/>
<organism evidence="1 2">
    <name type="scientific">Trifolium pratense</name>
    <name type="common">Red clover</name>
    <dbReference type="NCBI Taxonomy" id="57577"/>
    <lineage>
        <taxon>Eukaryota</taxon>
        <taxon>Viridiplantae</taxon>
        <taxon>Streptophyta</taxon>
        <taxon>Embryophyta</taxon>
        <taxon>Tracheophyta</taxon>
        <taxon>Spermatophyta</taxon>
        <taxon>Magnoliopsida</taxon>
        <taxon>eudicotyledons</taxon>
        <taxon>Gunneridae</taxon>
        <taxon>Pentapetalae</taxon>
        <taxon>rosids</taxon>
        <taxon>fabids</taxon>
        <taxon>Fabales</taxon>
        <taxon>Fabaceae</taxon>
        <taxon>Papilionoideae</taxon>
        <taxon>50 kb inversion clade</taxon>
        <taxon>NPAAA clade</taxon>
        <taxon>Hologalegina</taxon>
        <taxon>IRL clade</taxon>
        <taxon>Trifolieae</taxon>
        <taxon>Trifolium</taxon>
    </lineage>
</organism>
<reference evidence="1" key="1">
    <citation type="submission" date="2023-10" db="EMBL/GenBank/DDBJ databases">
        <authorList>
            <person name="Rodriguez Cubillos JULIANA M."/>
            <person name="De Vega J."/>
        </authorList>
    </citation>
    <scope>NUCLEOTIDE SEQUENCE</scope>
</reference>
<accession>A0ACB0JAM9</accession>
<sequence>MSHVPSAAASGDDPHVDSPPQIGSKDPSDGRIWIRPGPTKTFDPCVKPTREIIKIIKHKFEGSWATYGDIKGKKRIKTKMIDKNDKDVADLWFGEFKRKYKWLPEHEDDIRKYKYSTIQTIYIQLLNNSTRLSLHFGE</sequence>
<name>A0ACB0JAM9_TRIPR</name>
<gene>
    <name evidence="1" type="ORF">MILVUS5_LOCUS10747</name>
</gene>
<dbReference type="Proteomes" id="UP001177021">
    <property type="component" value="Unassembled WGS sequence"/>
</dbReference>
<keyword evidence="2" id="KW-1185">Reference proteome</keyword>
<dbReference type="EMBL" id="CASHSV030000024">
    <property type="protein sequence ID" value="CAJ2640993.1"/>
    <property type="molecule type" value="Genomic_DNA"/>
</dbReference>
<protein>
    <submittedName>
        <fullName evidence="1">Uncharacterized protein</fullName>
    </submittedName>
</protein>
<evidence type="ECO:0000313" key="2">
    <source>
        <dbReference type="Proteomes" id="UP001177021"/>
    </source>
</evidence>
<evidence type="ECO:0000313" key="1">
    <source>
        <dbReference type="EMBL" id="CAJ2640993.1"/>
    </source>
</evidence>